<gene>
    <name evidence="7" type="ORF">QBC33DRAFT_595552</name>
</gene>
<dbReference type="RefSeq" id="XP_060280468.1">
    <property type="nucleotide sequence ID" value="XM_060431835.1"/>
</dbReference>
<evidence type="ECO:0000256" key="5">
    <source>
        <dbReference type="ARBA" id="ARBA00023242"/>
    </source>
</evidence>
<dbReference type="CDD" id="cd00067">
    <property type="entry name" value="GAL4"/>
    <property type="match status" value="1"/>
</dbReference>
<dbReference type="PROSITE" id="PS00463">
    <property type="entry name" value="ZN2_CY6_FUNGAL_1"/>
    <property type="match status" value="1"/>
</dbReference>
<dbReference type="GO" id="GO:0008270">
    <property type="term" value="F:zinc ion binding"/>
    <property type="evidence" value="ECO:0007669"/>
    <property type="project" value="InterPro"/>
</dbReference>
<dbReference type="AlphaFoldDB" id="A0AAJ0BTM3"/>
<accession>A0AAJ0BTM3</accession>
<dbReference type="SUPFAM" id="SSF57701">
    <property type="entry name" value="Zn2/Cys6 DNA-binding domain"/>
    <property type="match status" value="1"/>
</dbReference>
<feature type="domain" description="Zn(2)-C6 fungal-type" evidence="6">
    <location>
        <begin position="9"/>
        <end position="39"/>
    </location>
</feature>
<dbReference type="Pfam" id="PF00172">
    <property type="entry name" value="Zn_clus"/>
    <property type="match status" value="1"/>
</dbReference>
<evidence type="ECO:0000313" key="7">
    <source>
        <dbReference type="EMBL" id="KAK1764255.1"/>
    </source>
</evidence>
<keyword evidence="8" id="KW-1185">Reference proteome</keyword>
<evidence type="ECO:0000256" key="2">
    <source>
        <dbReference type="ARBA" id="ARBA00022833"/>
    </source>
</evidence>
<name>A0AAJ0BTM3_9PEZI</name>
<sequence>MACAIKANACDGCAKAKRKCGKQVPACERCRHKGLDCVYPAPKPTCFMLFSQEDDFVSAQTMTYDSPACVPGGINPASDPIPPAAAPAPAPLDVIAIPPFLISPSLGDLRKAWFLTPETWSIDHLPSREHGPFDSVALKRFIAALQSWLSQWVTQGGNPFIHPRLYRVRFPRCMQDAYTSLLCYLSKTQANEDTAMRIISDRAAQLVADQEAPERHLDTFEHVARVQALLIYQTIRLFDGDIRHRHEAEQVLATLALWNRQMLDSAAHTARTGALLVCGISSGGGGADSRQSLAPVVDREEEEALWHAWILAESVRRTWLLASGVEAVYTTLQRGQAPCPGGLMFTTRRGVWAAGSAFAWAGLCAEVDVWFMPRAQTQRLFVEARPDEVDEFGQAMLEITFGIESMERWGVAVRG</sequence>
<dbReference type="GeneID" id="85315022"/>
<dbReference type="SMART" id="SM00066">
    <property type="entry name" value="GAL4"/>
    <property type="match status" value="1"/>
</dbReference>
<evidence type="ECO:0000259" key="6">
    <source>
        <dbReference type="PROSITE" id="PS50048"/>
    </source>
</evidence>
<protein>
    <recommendedName>
        <fullName evidence="6">Zn(2)-C6 fungal-type domain-containing protein</fullName>
    </recommendedName>
</protein>
<dbReference type="PANTHER" id="PTHR47660">
    <property type="entry name" value="TRANSCRIPTION FACTOR WITH C2H2 AND ZN(2)-CYS(6) DNA BINDING DOMAIN (EUROFUNG)-RELATED-RELATED"/>
    <property type="match status" value="1"/>
</dbReference>
<dbReference type="GO" id="GO:0000981">
    <property type="term" value="F:DNA-binding transcription factor activity, RNA polymerase II-specific"/>
    <property type="evidence" value="ECO:0007669"/>
    <property type="project" value="InterPro"/>
</dbReference>
<evidence type="ECO:0000256" key="1">
    <source>
        <dbReference type="ARBA" id="ARBA00022723"/>
    </source>
</evidence>
<keyword evidence="2" id="KW-0862">Zinc</keyword>
<evidence type="ECO:0000256" key="3">
    <source>
        <dbReference type="ARBA" id="ARBA00023015"/>
    </source>
</evidence>
<reference evidence="7" key="1">
    <citation type="submission" date="2023-06" db="EMBL/GenBank/DDBJ databases">
        <title>Genome-scale phylogeny and comparative genomics of the fungal order Sordariales.</title>
        <authorList>
            <consortium name="Lawrence Berkeley National Laboratory"/>
            <person name="Hensen N."/>
            <person name="Bonometti L."/>
            <person name="Westerberg I."/>
            <person name="Brannstrom I.O."/>
            <person name="Guillou S."/>
            <person name="Cros-Aarteil S."/>
            <person name="Calhoun S."/>
            <person name="Haridas S."/>
            <person name="Kuo A."/>
            <person name="Mondo S."/>
            <person name="Pangilinan J."/>
            <person name="Riley R."/>
            <person name="Labutti K."/>
            <person name="Andreopoulos B."/>
            <person name="Lipzen A."/>
            <person name="Chen C."/>
            <person name="Yanf M."/>
            <person name="Daum C."/>
            <person name="Ng V."/>
            <person name="Clum A."/>
            <person name="Steindorff A."/>
            <person name="Ohm R."/>
            <person name="Martin F."/>
            <person name="Silar P."/>
            <person name="Natvig D."/>
            <person name="Lalanne C."/>
            <person name="Gautier V."/>
            <person name="Ament-Velasquez S.L."/>
            <person name="Kruys A."/>
            <person name="Hutchinson M.I."/>
            <person name="Powell A.J."/>
            <person name="Barry K."/>
            <person name="Miller A.N."/>
            <person name="Grigoriev I.V."/>
            <person name="Debuchy R."/>
            <person name="Gladieux P."/>
            <person name="Thoren M.H."/>
            <person name="Johannesson H."/>
        </authorList>
    </citation>
    <scope>NUCLEOTIDE SEQUENCE</scope>
    <source>
        <strain evidence="7">8032-3</strain>
    </source>
</reference>
<keyword evidence="5" id="KW-0539">Nucleus</keyword>
<comment type="caution">
    <text evidence="7">The sequence shown here is derived from an EMBL/GenBank/DDBJ whole genome shotgun (WGS) entry which is preliminary data.</text>
</comment>
<organism evidence="7 8">
    <name type="scientific">Phialemonium atrogriseum</name>
    <dbReference type="NCBI Taxonomy" id="1093897"/>
    <lineage>
        <taxon>Eukaryota</taxon>
        <taxon>Fungi</taxon>
        <taxon>Dikarya</taxon>
        <taxon>Ascomycota</taxon>
        <taxon>Pezizomycotina</taxon>
        <taxon>Sordariomycetes</taxon>
        <taxon>Sordariomycetidae</taxon>
        <taxon>Cephalothecales</taxon>
        <taxon>Cephalothecaceae</taxon>
        <taxon>Phialemonium</taxon>
    </lineage>
</organism>
<dbReference type="Gene3D" id="4.10.240.10">
    <property type="entry name" value="Zn(2)-C6 fungal-type DNA-binding domain"/>
    <property type="match status" value="1"/>
</dbReference>
<dbReference type="PROSITE" id="PS50048">
    <property type="entry name" value="ZN2_CY6_FUNGAL_2"/>
    <property type="match status" value="1"/>
</dbReference>
<dbReference type="EMBL" id="MU839021">
    <property type="protein sequence ID" value="KAK1764255.1"/>
    <property type="molecule type" value="Genomic_DNA"/>
</dbReference>
<proteinExistence type="predicted"/>
<evidence type="ECO:0000256" key="4">
    <source>
        <dbReference type="ARBA" id="ARBA00023163"/>
    </source>
</evidence>
<dbReference type="InterPro" id="IPR036864">
    <property type="entry name" value="Zn2-C6_fun-type_DNA-bd_sf"/>
</dbReference>
<keyword evidence="4" id="KW-0804">Transcription</keyword>
<dbReference type="Proteomes" id="UP001244011">
    <property type="component" value="Unassembled WGS sequence"/>
</dbReference>
<evidence type="ECO:0000313" key="8">
    <source>
        <dbReference type="Proteomes" id="UP001244011"/>
    </source>
</evidence>
<keyword evidence="1" id="KW-0479">Metal-binding</keyword>
<dbReference type="InterPro" id="IPR001138">
    <property type="entry name" value="Zn2Cys6_DnaBD"/>
</dbReference>
<keyword evidence="3" id="KW-0805">Transcription regulation</keyword>